<name>A0A843UV90_COLES</name>
<keyword evidence="3" id="KW-1185">Reference proteome</keyword>
<reference evidence="2" key="1">
    <citation type="submission" date="2017-07" db="EMBL/GenBank/DDBJ databases">
        <title>Taro Niue Genome Assembly and Annotation.</title>
        <authorList>
            <person name="Atibalentja N."/>
            <person name="Keating K."/>
            <person name="Fields C.J."/>
        </authorList>
    </citation>
    <scope>NUCLEOTIDE SEQUENCE</scope>
    <source>
        <strain evidence="2">Niue_2</strain>
        <tissue evidence="2">Leaf</tissue>
    </source>
</reference>
<dbReference type="EMBL" id="NMUH01000897">
    <property type="protein sequence ID" value="MQL86387.1"/>
    <property type="molecule type" value="Genomic_DNA"/>
</dbReference>
<sequence>MAENRNSMQNEAYGVKTLMTRGVNGPGLDRAWSGPGPARFLDDRPRPGPGPEKSLVFRKVAQPGVSL</sequence>
<dbReference type="Proteomes" id="UP000652761">
    <property type="component" value="Unassembled WGS sequence"/>
</dbReference>
<feature type="region of interest" description="Disordered" evidence="1">
    <location>
        <begin position="26"/>
        <end position="67"/>
    </location>
</feature>
<evidence type="ECO:0000313" key="3">
    <source>
        <dbReference type="Proteomes" id="UP000652761"/>
    </source>
</evidence>
<proteinExistence type="predicted"/>
<dbReference type="AlphaFoldDB" id="A0A843UV90"/>
<organism evidence="2 3">
    <name type="scientific">Colocasia esculenta</name>
    <name type="common">Wild taro</name>
    <name type="synonym">Arum esculentum</name>
    <dbReference type="NCBI Taxonomy" id="4460"/>
    <lineage>
        <taxon>Eukaryota</taxon>
        <taxon>Viridiplantae</taxon>
        <taxon>Streptophyta</taxon>
        <taxon>Embryophyta</taxon>
        <taxon>Tracheophyta</taxon>
        <taxon>Spermatophyta</taxon>
        <taxon>Magnoliopsida</taxon>
        <taxon>Liliopsida</taxon>
        <taxon>Araceae</taxon>
        <taxon>Aroideae</taxon>
        <taxon>Colocasieae</taxon>
        <taxon>Colocasia</taxon>
    </lineage>
</organism>
<evidence type="ECO:0000313" key="2">
    <source>
        <dbReference type="EMBL" id="MQL86387.1"/>
    </source>
</evidence>
<comment type="caution">
    <text evidence="2">The sequence shown here is derived from an EMBL/GenBank/DDBJ whole genome shotgun (WGS) entry which is preliminary data.</text>
</comment>
<protein>
    <submittedName>
        <fullName evidence="2">Uncharacterized protein</fullName>
    </submittedName>
</protein>
<accession>A0A843UV90</accession>
<gene>
    <name evidence="2" type="ORF">Taro_018928</name>
</gene>
<evidence type="ECO:0000256" key="1">
    <source>
        <dbReference type="SAM" id="MobiDB-lite"/>
    </source>
</evidence>